<proteinExistence type="predicted"/>
<reference evidence="1" key="1">
    <citation type="journal article" date="2021" name="Proc. Natl. Acad. Sci. U.S.A.">
        <title>A Catalog of Tens of Thousands of Viruses from Human Metagenomes Reveals Hidden Associations with Chronic Diseases.</title>
        <authorList>
            <person name="Tisza M.J."/>
            <person name="Buck C.B."/>
        </authorList>
    </citation>
    <scope>NUCLEOTIDE SEQUENCE</scope>
    <source>
        <strain evidence="1">CtZgq1</strain>
    </source>
</reference>
<evidence type="ECO:0000313" key="1">
    <source>
        <dbReference type="EMBL" id="DAD74614.1"/>
    </source>
</evidence>
<sequence length="82" mass="9681">MKVLVEKVLSKDLVNELYDELRESPLKIASKGEAEGLVNLMHRFNYKHYPFFKASLKMPSHRSNTYSVEIYTFCREDVRKVI</sequence>
<name>A0A8S5LX62_9CAUD</name>
<accession>A0A8S5LX62</accession>
<protein>
    <submittedName>
        <fullName evidence="1">Uncharacterized protein</fullName>
    </submittedName>
</protein>
<organism evidence="1">
    <name type="scientific">Myoviridae sp. ctZgq1</name>
    <dbReference type="NCBI Taxonomy" id="2826666"/>
    <lineage>
        <taxon>Viruses</taxon>
        <taxon>Duplodnaviria</taxon>
        <taxon>Heunggongvirae</taxon>
        <taxon>Uroviricota</taxon>
        <taxon>Caudoviricetes</taxon>
    </lineage>
</organism>
<dbReference type="EMBL" id="BK014762">
    <property type="protein sequence ID" value="DAD74614.1"/>
    <property type="molecule type" value="Genomic_DNA"/>
</dbReference>